<accession>A0ABP7A7G6</accession>
<dbReference type="Proteomes" id="UP001501074">
    <property type="component" value="Unassembled WGS sequence"/>
</dbReference>
<evidence type="ECO:0000313" key="2">
    <source>
        <dbReference type="EMBL" id="GAA3626493.1"/>
    </source>
</evidence>
<feature type="region of interest" description="Disordered" evidence="1">
    <location>
        <begin position="30"/>
        <end position="55"/>
    </location>
</feature>
<name>A0ABP7A7G6_9ACTN</name>
<keyword evidence="3" id="KW-1185">Reference proteome</keyword>
<sequence length="55" mass="5807">MFPTGSAGSATPGRDSIVLRISRYNVPARRPVPTLARTALSGHPTGTDPVHRPGR</sequence>
<evidence type="ECO:0000256" key="1">
    <source>
        <dbReference type="SAM" id="MobiDB-lite"/>
    </source>
</evidence>
<organism evidence="2 3">
    <name type="scientific">Kineosporia mesophila</name>
    <dbReference type="NCBI Taxonomy" id="566012"/>
    <lineage>
        <taxon>Bacteria</taxon>
        <taxon>Bacillati</taxon>
        <taxon>Actinomycetota</taxon>
        <taxon>Actinomycetes</taxon>
        <taxon>Kineosporiales</taxon>
        <taxon>Kineosporiaceae</taxon>
        <taxon>Kineosporia</taxon>
    </lineage>
</organism>
<gene>
    <name evidence="2" type="ORF">GCM10022223_49710</name>
</gene>
<proteinExistence type="predicted"/>
<protein>
    <submittedName>
        <fullName evidence="2">Uncharacterized protein</fullName>
    </submittedName>
</protein>
<dbReference type="EMBL" id="BAAAZO010000009">
    <property type="protein sequence ID" value="GAA3626493.1"/>
    <property type="molecule type" value="Genomic_DNA"/>
</dbReference>
<comment type="caution">
    <text evidence="2">The sequence shown here is derived from an EMBL/GenBank/DDBJ whole genome shotgun (WGS) entry which is preliminary data.</text>
</comment>
<evidence type="ECO:0000313" key="3">
    <source>
        <dbReference type="Proteomes" id="UP001501074"/>
    </source>
</evidence>
<reference evidence="3" key="1">
    <citation type="journal article" date="2019" name="Int. J. Syst. Evol. Microbiol.">
        <title>The Global Catalogue of Microorganisms (GCM) 10K type strain sequencing project: providing services to taxonomists for standard genome sequencing and annotation.</title>
        <authorList>
            <consortium name="The Broad Institute Genomics Platform"/>
            <consortium name="The Broad Institute Genome Sequencing Center for Infectious Disease"/>
            <person name="Wu L."/>
            <person name="Ma J."/>
        </authorList>
    </citation>
    <scope>NUCLEOTIDE SEQUENCE [LARGE SCALE GENOMIC DNA]</scope>
    <source>
        <strain evidence="3">JCM 16902</strain>
    </source>
</reference>